<dbReference type="Gene3D" id="3.40.50.2000">
    <property type="entry name" value="Glycogen Phosphorylase B"/>
    <property type="match status" value="1"/>
</dbReference>
<evidence type="ECO:0000256" key="10">
    <source>
        <dbReference type="ARBA" id="ARBA00048975"/>
    </source>
</evidence>
<dbReference type="Pfam" id="PF02684">
    <property type="entry name" value="LpxB"/>
    <property type="match status" value="1"/>
</dbReference>
<sequence>MVVGEASGDILGAGLMREIKLRNPNATFEGIGGPKMIAKGFNSHFDQERLAVMGFVEPFKRLPELLNIRKSIIERFQADPPDVFIGIDSPDFNLTIEEKLKSSGIKTVHYVSPSVWAWRQGRIKKIVRACDLMLTLFPFEANFYREHNVAVKFVGHPLANELSDDQDTKAACSLLGLDPNKQTLAIMPGSRESEVRLIAPAFLDCAQTLSEQRSDLQFIVPAANEKRYKQLTELLKNYPNLPITLVLGDSKTVMTASDILLIASGTTSLEAMLLGKPTIIGYKMAWLSFKIMSSLAKINYIGLPNLLADKALMPEFIQDKLIADDLAEAVLKILDDDAYCASIKKEFSELSSQLRQNASLQAANAVFDLIEAKS</sequence>
<comment type="catalytic activity">
    <reaction evidence="10 11">
        <text>a lipid X + a UDP-2-N,3-O-bis[(3R)-3-hydroxyacyl]-alpha-D-glucosamine = a lipid A disaccharide + UDP + H(+)</text>
        <dbReference type="Rhea" id="RHEA:67828"/>
        <dbReference type="ChEBI" id="CHEBI:15378"/>
        <dbReference type="ChEBI" id="CHEBI:58223"/>
        <dbReference type="ChEBI" id="CHEBI:137748"/>
        <dbReference type="ChEBI" id="CHEBI:176338"/>
        <dbReference type="ChEBI" id="CHEBI:176343"/>
        <dbReference type="EC" id="2.4.1.182"/>
    </reaction>
</comment>
<keyword evidence="13" id="KW-1185">Reference proteome</keyword>
<dbReference type="Proteomes" id="UP001465153">
    <property type="component" value="Unassembled WGS sequence"/>
</dbReference>
<dbReference type="SUPFAM" id="SSF53756">
    <property type="entry name" value="UDP-Glycosyltransferase/glycogen phosphorylase"/>
    <property type="match status" value="1"/>
</dbReference>
<evidence type="ECO:0000256" key="8">
    <source>
        <dbReference type="ARBA" id="ARBA00022679"/>
    </source>
</evidence>
<evidence type="ECO:0000256" key="4">
    <source>
        <dbReference type="ARBA" id="ARBA00020902"/>
    </source>
</evidence>
<comment type="similarity">
    <text evidence="2 11">Belongs to the LpxB family.</text>
</comment>
<organism evidence="12 13">
    <name type="scientific">Sessilibacter corallicola</name>
    <dbReference type="NCBI Taxonomy" id="2904075"/>
    <lineage>
        <taxon>Bacteria</taxon>
        <taxon>Pseudomonadati</taxon>
        <taxon>Pseudomonadota</taxon>
        <taxon>Gammaproteobacteria</taxon>
        <taxon>Cellvibrionales</taxon>
        <taxon>Cellvibrionaceae</taxon>
        <taxon>Sessilibacter</taxon>
    </lineage>
</organism>
<name>A0ABQ0A780_9GAMM</name>
<evidence type="ECO:0000256" key="3">
    <source>
        <dbReference type="ARBA" id="ARBA00012687"/>
    </source>
</evidence>
<keyword evidence="9 11" id="KW-0443">Lipid metabolism</keyword>
<keyword evidence="5 11" id="KW-0444">Lipid biosynthesis</keyword>
<evidence type="ECO:0000256" key="1">
    <source>
        <dbReference type="ARBA" id="ARBA00002056"/>
    </source>
</evidence>
<dbReference type="PANTHER" id="PTHR30372:SF4">
    <property type="entry name" value="LIPID-A-DISACCHARIDE SYNTHASE, MITOCHONDRIAL-RELATED"/>
    <property type="match status" value="1"/>
</dbReference>
<comment type="function">
    <text evidence="1 11">Condensation of UDP-2,3-diacylglucosamine and 2,3-diacylglucosamine-1-phosphate to form lipid A disaccharide, a precursor of lipid A, a phosphorylated glycolipid that anchors the lipopolysaccharide to the outer membrane of the cell.</text>
</comment>
<comment type="caution">
    <text evidence="12">The sequence shown here is derived from an EMBL/GenBank/DDBJ whole genome shotgun (WGS) entry which is preliminary data.</text>
</comment>
<dbReference type="PANTHER" id="PTHR30372">
    <property type="entry name" value="LIPID-A-DISACCHARIDE SYNTHASE"/>
    <property type="match status" value="1"/>
</dbReference>
<reference evidence="12 13" key="1">
    <citation type="submission" date="2024-04" db="EMBL/GenBank/DDBJ databases">
        <title>Draft genome sequence of Sessilibacter corallicola NBRC 116591.</title>
        <authorList>
            <person name="Miyakawa T."/>
            <person name="Kusuya Y."/>
            <person name="Miura T."/>
        </authorList>
    </citation>
    <scope>NUCLEOTIDE SEQUENCE [LARGE SCALE GENOMIC DNA]</scope>
    <source>
        <strain evidence="12 13">KU-00831-HH</strain>
    </source>
</reference>
<dbReference type="NCBIfam" id="TIGR00215">
    <property type="entry name" value="lpxB"/>
    <property type="match status" value="1"/>
</dbReference>
<gene>
    <name evidence="11 12" type="primary">lpxB</name>
    <name evidence="12" type="ORF">NBRC116591_13140</name>
</gene>
<evidence type="ECO:0000256" key="2">
    <source>
        <dbReference type="ARBA" id="ARBA00007868"/>
    </source>
</evidence>
<evidence type="ECO:0000256" key="11">
    <source>
        <dbReference type="HAMAP-Rule" id="MF_00392"/>
    </source>
</evidence>
<keyword evidence="8 11" id="KW-0808">Transferase</keyword>
<proteinExistence type="inferred from homology"/>
<evidence type="ECO:0000313" key="12">
    <source>
        <dbReference type="EMBL" id="GAA6167504.1"/>
    </source>
</evidence>
<evidence type="ECO:0000256" key="7">
    <source>
        <dbReference type="ARBA" id="ARBA00022676"/>
    </source>
</evidence>
<keyword evidence="6 11" id="KW-0441">Lipid A biosynthesis</keyword>
<protein>
    <recommendedName>
        <fullName evidence="4 11">Lipid-A-disaccharide synthase</fullName>
        <ecNumber evidence="3 11">2.4.1.182</ecNumber>
    </recommendedName>
</protein>
<evidence type="ECO:0000256" key="6">
    <source>
        <dbReference type="ARBA" id="ARBA00022556"/>
    </source>
</evidence>
<dbReference type="EMBL" id="BAABWN010000003">
    <property type="protein sequence ID" value="GAA6167504.1"/>
    <property type="molecule type" value="Genomic_DNA"/>
</dbReference>
<evidence type="ECO:0000313" key="13">
    <source>
        <dbReference type="Proteomes" id="UP001465153"/>
    </source>
</evidence>
<evidence type="ECO:0000256" key="5">
    <source>
        <dbReference type="ARBA" id="ARBA00022516"/>
    </source>
</evidence>
<comment type="pathway">
    <text evidence="11">Bacterial outer membrane biogenesis; LPS lipid A biosynthesis.</text>
</comment>
<dbReference type="EC" id="2.4.1.182" evidence="3 11"/>
<evidence type="ECO:0000256" key="9">
    <source>
        <dbReference type="ARBA" id="ARBA00023098"/>
    </source>
</evidence>
<accession>A0ABQ0A780</accession>
<dbReference type="HAMAP" id="MF_00392">
    <property type="entry name" value="LpxB"/>
    <property type="match status" value="1"/>
</dbReference>
<dbReference type="InterPro" id="IPR003835">
    <property type="entry name" value="Glyco_trans_19"/>
</dbReference>
<keyword evidence="7 11" id="KW-0328">Glycosyltransferase</keyword>